<evidence type="ECO:0000313" key="1">
    <source>
        <dbReference type="EMBL" id="KAJ1162176.1"/>
    </source>
</evidence>
<name>A0AAV7SEA7_PLEWA</name>
<proteinExistence type="predicted"/>
<dbReference type="Proteomes" id="UP001066276">
    <property type="component" value="Chromosome 4_2"/>
</dbReference>
<reference evidence="1" key="1">
    <citation type="journal article" date="2022" name="bioRxiv">
        <title>Sequencing and chromosome-scale assembly of the giantPleurodeles waltlgenome.</title>
        <authorList>
            <person name="Brown T."/>
            <person name="Elewa A."/>
            <person name="Iarovenko S."/>
            <person name="Subramanian E."/>
            <person name="Araus A.J."/>
            <person name="Petzold A."/>
            <person name="Susuki M."/>
            <person name="Suzuki K.-i.T."/>
            <person name="Hayashi T."/>
            <person name="Toyoda A."/>
            <person name="Oliveira C."/>
            <person name="Osipova E."/>
            <person name="Leigh N.D."/>
            <person name="Simon A."/>
            <person name="Yun M.H."/>
        </authorList>
    </citation>
    <scope>NUCLEOTIDE SEQUENCE</scope>
    <source>
        <strain evidence="1">20211129_DDA</strain>
        <tissue evidence="1">Liver</tissue>
    </source>
</reference>
<keyword evidence="2" id="KW-1185">Reference proteome</keyword>
<comment type="caution">
    <text evidence="1">The sequence shown here is derived from an EMBL/GenBank/DDBJ whole genome shotgun (WGS) entry which is preliminary data.</text>
</comment>
<evidence type="ECO:0000313" key="2">
    <source>
        <dbReference type="Proteomes" id="UP001066276"/>
    </source>
</evidence>
<sequence length="137" mass="14763">MSAPFRITPTRVAQRASGLDIAGGGSRALAQCTRFQSCAAERLSVPMRSGRLTWRALLSDCPLGACRWAFLSAGARPPWAQGATSSCRPPASELERSRAVLTRPCQSPIASRTAWVQAKALLRAVAHGGLEYPRRQM</sequence>
<accession>A0AAV7SEA7</accession>
<dbReference type="AlphaFoldDB" id="A0AAV7SEA7"/>
<dbReference type="EMBL" id="JANPWB010000008">
    <property type="protein sequence ID" value="KAJ1162176.1"/>
    <property type="molecule type" value="Genomic_DNA"/>
</dbReference>
<protein>
    <submittedName>
        <fullName evidence="1">Uncharacterized protein</fullName>
    </submittedName>
</protein>
<organism evidence="1 2">
    <name type="scientific">Pleurodeles waltl</name>
    <name type="common">Iberian ribbed newt</name>
    <dbReference type="NCBI Taxonomy" id="8319"/>
    <lineage>
        <taxon>Eukaryota</taxon>
        <taxon>Metazoa</taxon>
        <taxon>Chordata</taxon>
        <taxon>Craniata</taxon>
        <taxon>Vertebrata</taxon>
        <taxon>Euteleostomi</taxon>
        <taxon>Amphibia</taxon>
        <taxon>Batrachia</taxon>
        <taxon>Caudata</taxon>
        <taxon>Salamandroidea</taxon>
        <taxon>Salamandridae</taxon>
        <taxon>Pleurodelinae</taxon>
        <taxon>Pleurodeles</taxon>
    </lineage>
</organism>
<gene>
    <name evidence="1" type="ORF">NDU88_002651</name>
</gene>